<evidence type="ECO:0000256" key="1">
    <source>
        <dbReference type="ARBA" id="ARBA00022801"/>
    </source>
</evidence>
<dbReference type="InterPro" id="IPR011042">
    <property type="entry name" value="6-blade_b-propeller_TolB-like"/>
</dbReference>
<keyword evidence="3" id="KW-0732">Signal</keyword>
<dbReference type="SUPFAM" id="SSF82171">
    <property type="entry name" value="DPP6 N-terminal domain-like"/>
    <property type="match status" value="1"/>
</dbReference>
<evidence type="ECO:0000259" key="4">
    <source>
        <dbReference type="Pfam" id="PF00326"/>
    </source>
</evidence>
<gene>
    <name evidence="6" type="ORF">CRD36_15795</name>
</gene>
<reference evidence="6 7" key="1">
    <citation type="submission" date="2017-10" db="EMBL/GenBank/DDBJ databases">
        <title>Frigbacter circumglobatus gen. nov. sp. nov., isolated from sediment cultured in situ.</title>
        <authorList>
            <person name="Zhao Z."/>
        </authorList>
    </citation>
    <scope>NUCLEOTIDE SEQUENCE [LARGE SCALE GENOMIC DNA]</scope>
    <source>
        <strain evidence="6 7">ZYL</strain>
    </source>
</reference>
<comment type="caution">
    <text evidence="6">The sequence shown here is derived from an EMBL/GenBank/DDBJ whole genome shotgun (WGS) entry which is preliminary data.</text>
</comment>
<dbReference type="Gene3D" id="2.120.10.30">
    <property type="entry name" value="TolB, C-terminal domain"/>
    <property type="match status" value="2"/>
</dbReference>
<evidence type="ECO:0000313" key="6">
    <source>
        <dbReference type="EMBL" id="PHZ83814.1"/>
    </source>
</evidence>
<dbReference type="GO" id="GO:0006508">
    <property type="term" value="P:proteolysis"/>
    <property type="evidence" value="ECO:0007669"/>
    <property type="project" value="InterPro"/>
</dbReference>
<keyword evidence="1" id="KW-0378">Hydrolase</keyword>
<dbReference type="InterPro" id="IPR029058">
    <property type="entry name" value="AB_hydrolase_fold"/>
</dbReference>
<dbReference type="AlphaFoldDB" id="A0A2G4YNA3"/>
<evidence type="ECO:0000256" key="2">
    <source>
        <dbReference type="ARBA" id="ARBA00022825"/>
    </source>
</evidence>
<protein>
    <submittedName>
        <fullName evidence="6">Peptidase S9 family protein</fullName>
    </submittedName>
</protein>
<proteinExistence type="predicted"/>
<organism evidence="6 7">
    <name type="scientific">Paremcibacter congregatus</name>
    <dbReference type="NCBI Taxonomy" id="2043170"/>
    <lineage>
        <taxon>Bacteria</taxon>
        <taxon>Pseudomonadati</taxon>
        <taxon>Pseudomonadota</taxon>
        <taxon>Alphaproteobacteria</taxon>
        <taxon>Emcibacterales</taxon>
        <taxon>Emcibacteraceae</taxon>
        <taxon>Paremcibacter</taxon>
    </lineage>
</organism>
<feature type="domain" description="Dipeptidylpeptidase IV N-terminal" evidence="5">
    <location>
        <begin position="197"/>
        <end position="287"/>
    </location>
</feature>
<dbReference type="Proteomes" id="UP000229730">
    <property type="component" value="Unassembled WGS sequence"/>
</dbReference>
<evidence type="ECO:0000256" key="3">
    <source>
        <dbReference type="SAM" id="SignalP"/>
    </source>
</evidence>
<dbReference type="RefSeq" id="WP_099474911.1">
    <property type="nucleotide sequence ID" value="NZ_CP041025.1"/>
</dbReference>
<name>A0A2G4YNA3_9PROT</name>
<dbReference type="GO" id="GO:0004252">
    <property type="term" value="F:serine-type endopeptidase activity"/>
    <property type="evidence" value="ECO:0007669"/>
    <property type="project" value="TreeGrafter"/>
</dbReference>
<evidence type="ECO:0000313" key="7">
    <source>
        <dbReference type="Proteomes" id="UP000229730"/>
    </source>
</evidence>
<dbReference type="Pfam" id="PF07676">
    <property type="entry name" value="PD40"/>
    <property type="match status" value="2"/>
</dbReference>
<dbReference type="InterPro" id="IPR002469">
    <property type="entry name" value="Peptidase_S9B_N"/>
</dbReference>
<dbReference type="InParanoid" id="A0A2G4YNA3"/>
<dbReference type="PANTHER" id="PTHR42776">
    <property type="entry name" value="SERINE PEPTIDASE S9 FAMILY MEMBER"/>
    <property type="match status" value="1"/>
</dbReference>
<dbReference type="Pfam" id="PF00930">
    <property type="entry name" value="DPPIV_N"/>
    <property type="match status" value="1"/>
</dbReference>
<dbReference type="EMBL" id="PDEM01000031">
    <property type="protein sequence ID" value="PHZ83814.1"/>
    <property type="molecule type" value="Genomic_DNA"/>
</dbReference>
<dbReference type="OrthoDB" id="1094230at2"/>
<keyword evidence="7" id="KW-1185">Reference proteome</keyword>
<accession>A0A2G4YNA3</accession>
<dbReference type="Pfam" id="PF00326">
    <property type="entry name" value="Peptidase_S9"/>
    <property type="match status" value="1"/>
</dbReference>
<dbReference type="SUPFAM" id="SSF53474">
    <property type="entry name" value="alpha/beta-Hydrolases"/>
    <property type="match status" value="1"/>
</dbReference>
<keyword evidence="2" id="KW-0720">Serine protease</keyword>
<sequence length="693" mass="76768">MSKQIKSWLMMAAVGGAFAVSPVVRAEDKLNTFDYNDIFELEYAASPQLAPDGASIVYVRRSADIMKDSSRSNIWQVGLDGKDHRPLLSGKANFSMPRFSRDGKRLAYVSSVEGSQQLYVRWMDTGQTARLTDLQTGFGNISWSPDGKWIAFSMLVKDKGSSLFKDMPAKPEGATWAEPAKYIDRVQYRSNGAGFLPHGYRHIFVVPADGGTARQITTGNYNHGGSISWSNDSQNLYVSADRHDDWEYRPLESDIYQIRLADGEISNLTNRPGPDSQPVVSPTGKYIAYARFDDRKLASQNADLFVMDRDGGNPRNLTPDLDRSISNIQWAKDGKGVYFLYDDHSHTKVGYVNLKGKMKVLTDDVGGQSLGRPYTSGDYTVAGKEQVVFTLGKTDRPADLALVDGKGAVRQLTALNEDLLEHKNLAAVSRMTVKSSVDQREVEAWIATPPGFDQSKKYPLILEIHGGPHAAYSAAYSTEIQMYAANGYVVVWANPRGSTSYGEEFANLIHHDYPSHDYDDLMDVVDGVIAKGYVDPDQLFVTGGSGGGVLTAWIVGKTDRFRAAVVAKPVINWLSFALTADMSVYASQYWMPGMPWENVDHLWKHSPLSLVGNVKTPTMLLTGEVDYRTPMSETEQYYQALKLQKIDAAMVRIQGANHGIAAKPSNLIQKIGNVLAWFEKYKPEEPSPDEGQE</sequence>
<feature type="signal peptide" evidence="3">
    <location>
        <begin position="1"/>
        <end position="26"/>
    </location>
</feature>
<evidence type="ECO:0000259" key="5">
    <source>
        <dbReference type="Pfam" id="PF00930"/>
    </source>
</evidence>
<dbReference type="InterPro" id="IPR011659">
    <property type="entry name" value="WD40"/>
</dbReference>
<dbReference type="Gene3D" id="3.40.50.1820">
    <property type="entry name" value="alpha/beta hydrolase"/>
    <property type="match status" value="1"/>
</dbReference>
<dbReference type="PANTHER" id="PTHR42776:SF27">
    <property type="entry name" value="DIPEPTIDYL PEPTIDASE FAMILY MEMBER 6"/>
    <property type="match status" value="1"/>
</dbReference>
<feature type="domain" description="Peptidase S9 prolyl oligopeptidase catalytic" evidence="4">
    <location>
        <begin position="476"/>
        <end position="681"/>
    </location>
</feature>
<keyword evidence="2" id="KW-0645">Protease</keyword>
<feature type="chain" id="PRO_5013707097" evidence="3">
    <location>
        <begin position="27"/>
        <end position="693"/>
    </location>
</feature>
<dbReference type="InterPro" id="IPR001375">
    <property type="entry name" value="Peptidase_S9_cat"/>
</dbReference>